<comment type="catalytic activity">
    <reaction evidence="13">
        <text>L-leucine + 2-oxoglutarate = 4-methyl-2-oxopentanoate + L-glutamate</text>
        <dbReference type="Rhea" id="RHEA:18321"/>
        <dbReference type="ChEBI" id="CHEBI:16810"/>
        <dbReference type="ChEBI" id="CHEBI:17865"/>
        <dbReference type="ChEBI" id="CHEBI:29985"/>
        <dbReference type="ChEBI" id="CHEBI:57427"/>
        <dbReference type="EC" id="2.6.1.42"/>
    </reaction>
</comment>
<dbReference type="InterPro" id="IPR043132">
    <property type="entry name" value="BCAT-like_C"/>
</dbReference>
<evidence type="ECO:0000256" key="14">
    <source>
        <dbReference type="RuleBase" id="RU004106"/>
    </source>
</evidence>
<dbReference type="InParanoid" id="Q89XS8"/>
<evidence type="ECO:0000256" key="12">
    <source>
        <dbReference type="ARBA" id="ARBA00048798"/>
    </source>
</evidence>
<accession>Q89XS8</accession>
<dbReference type="PANTHER" id="PTHR42743">
    <property type="entry name" value="AMINO-ACID AMINOTRANSFERASE"/>
    <property type="match status" value="1"/>
</dbReference>
<dbReference type="OrthoDB" id="21319at2"/>
<evidence type="ECO:0000256" key="13">
    <source>
        <dbReference type="ARBA" id="ARBA00049229"/>
    </source>
</evidence>
<organism evidence="16 17">
    <name type="scientific">Bradyrhizobium diazoefficiens (strain JCM 10833 / BCRC 13528 / IAM 13628 / NBRC 14792 / USDA 110)</name>
    <dbReference type="NCBI Taxonomy" id="224911"/>
    <lineage>
        <taxon>Bacteria</taxon>
        <taxon>Pseudomonadati</taxon>
        <taxon>Pseudomonadota</taxon>
        <taxon>Alphaproteobacteria</taxon>
        <taxon>Hyphomicrobiales</taxon>
        <taxon>Nitrobacteraceae</taxon>
        <taxon>Bradyrhizobium</taxon>
    </lineage>
</organism>
<dbReference type="GO" id="GO:0009082">
    <property type="term" value="P:branched-chain amino acid biosynthetic process"/>
    <property type="evidence" value="ECO:0007669"/>
    <property type="project" value="UniProtKB-KW"/>
</dbReference>
<dbReference type="InterPro" id="IPR018300">
    <property type="entry name" value="Aminotrans_IV_CS"/>
</dbReference>
<evidence type="ECO:0000313" key="16">
    <source>
        <dbReference type="EMBL" id="BAC45494.1"/>
    </source>
</evidence>
<evidence type="ECO:0000256" key="1">
    <source>
        <dbReference type="ARBA" id="ARBA00001933"/>
    </source>
</evidence>
<dbReference type="NCBIfam" id="NF009896">
    <property type="entry name" value="PRK13356.1"/>
    <property type="match status" value="1"/>
</dbReference>
<dbReference type="FunFam" id="3.30.470.10:FF:000023">
    <property type="entry name" value="Branched-chain-amino-acid transaminase"/>
    <property type="match status" value="1"/>
</dbReference>
<sequence>MDGIISGLLPNVISPRCSPSVQGALQGRGAFPAGNHLEIAPNSRAILRHHAKGRPVMAEIKKAIEYSPSWTFFEGKWHDGNVPIMGPRTHAAWLGSVVFDGARAFEGVAPDLDRHIARANQSAINFGLKPVVDPGTWLTLANEGIARFATNAELYIRPMYWAENGSGGGVLFDPETTNWCLCIYEAPMPKPVGNAITLSPFRRPTAECAPVEAKAACLYPNNSRALAEAASRGFQNALMLDMLGNVAEFGNSNVFMARDGVVFTPVPNGTFLNGITRQRVIGLLRADGVTVVEKTLRYADFLAADEIFSTGNFAKVAPVIRIDERELKPGPLYTKARKLYWDFAHAVKLAA</sequence>
<keyword evidence="10" id="KW-0100">Branched-chain amino acid biosynthesis</keyword>
<dbReference type="EnsemblBacteria" id="BAC45494">
    <property type="protein sequence ID" value="BAC45494"/>
    <property type="gene ID" value="BAC45494"/>
</dbReference>
<evidence type="ECO:0000256" key="3">
    <source>
        <dbReference type="ARBA" id="ARBA00004824"/>
    </source>
</evidence>
<dbReference type="eggNOG" id="COG0115">
    <property type="taxonomic scope" value="Bacteria"/>
</dbReference>
<evidence type="ECO:0000256" key="7">
    <source>
        <dbReference type="ARBA" id="ARBA00013053"/>
    </source>
</evidence>
<dbReference type="AlphaFoldDB" id="Q89XS8"/>
<dbReference type="EMBL" id="BA000040">
    <property type="protein sequence ID" value="BAC45494.1"/>
    <property type="molecule type" value="Genomic_DNA"/>
</dbReference>
<evidence type="ECO:0000256" key="15">
    <source>
        <dbReference type="RuleBase" id="RU004516"/>
    </source>
</evidence>
<dbReference type="Gene3D" id="3.20.10.10">
    <property type="entry name" value="D-amino Acid Aminotransferase, subunit A, domain 2"/>
    <property type="match status" value="1"/>
</dbReference>
<dbReference type="HOGENOM" id="CLU_020844_3_2_5"/>
<dbReference type="PROSITE" id="PS00770">
    <property type="entry name" value="AA_TRANSFER_CLASS_4"/>
    <property type="match status" value="1"/>
</dbReference>
<evidence type="ECO:0000256" key="2">
    <source>
        <dbReference type="ARBA" id="ARBA00003109"/>
    </source>
</evidence>
<keyword evidence="10" id="KW-0028">Amino-acid biosynthesis</keyword>
<dbReference type="GO" id="GO:0005829">
    <property type="term" value="C:cytosol"/>
    <property type="evidence" value="ECO:0000318"/>
    <property type="project" value="GO_Central"/>
</dbReference>
<reference evidence="17" key="1">
    <citation type="journal article" date="2002" name="DNA Res.">
        <title>Complete genomic sequence of nitrogen-fixing symbiotic bacterium Bradyrhizobium japonicum USDA110.</title>
        <authorList>
            <person name="Kaneko T."/>
            <person name="Nakamura Y."/>
            <person name="Sato S."/>
            <person name="Minamisawa K."/>
            <person name="Uchiumi T."/>
            <person name="Sasamoto S."/>
            <person name="Watanabe A."/>
            <person name="Idesawa K."/>
            <person name="Iriguchi M."/>
            <person name="Kawashima K."/>
            <person name="Kohara M."/>
            <person name="Matsumoto M."/>
            <person name="Shimpo S."/>
            <person name="Tsuruoka H."/>
            <person name="Wada T."/>
            <person name="Yamada M."/>
            <person name="Tabata S."/>
        </authorList>
    </citation>
    <scope>NUCLEOTIDE SEQUENCE [LARGE SCALE GENOMIC DNA]</scope>
    <source>
        <strain evidence="17">JCM 10833 / BCRC 13528 / IAM 13628 / NBRC 14792 / USDA 110</strain>
    </source>
</reference>
<name>Q89XS8_BRADU</name>
<keyword evidence="17" id="KW-1185">Reference proteome</keyword>
<dbReference type="STRING" id="224911.AAV28_40390"/>
<evidence type="ECO:0000256" key="8">
    <source>
        <dbReference type="ARBA" id="ARBA00014472"/>
    </source>
</evidence>
<dbReference type="PATRIC" id="fig|224911.5.peg.223"/>
<dbReference type="SUPFAM" id="SSF56752">
    <property type="entry name" value="D-aminoacid aminotransferase-like PLP-dependent enzymes"/>
    <property type="match status" value="1"/>
</dbReference>
<evidence type="ECO:0000256" key="10">
    <source>
        <dbReference type="ARBA" id="ARBA00023304"/>
    </source>
</evidence>
<dbReference type="InterPro" id="IPR036038">
    <property type="entry name" value="Aminotransferase-like"/>
</dbReference>
<evidence type="ECO:0000256" key="4">
    <source>
        <dbReference type="ARBA" id="ARBA00004931"/>
    </source>
</evidence>
<comment type="similarity">
    <text evidence="6 14">Belongs to the class-IV pyridoxal-phosphate-dependent aminotransferase family.</text>
</comment>
<gene>
    <name evidence="16" type="primary">ilvE</name>
</gene>
<dbReference type="InterPro" id="IPR001544">
    <property type="entry name" value="Aminotrans_IV"/>
</dbReference>
<dbReference type="InterPro" id="IPR050571">
    <property type="entry name" value="Class-IV_PLP-Dep_Aminotrnsfr"/>
</dbReference>
<comment type="catalytic activity">
    <reaction evidence="12">
        <text>L-isoleucine + 2-oxoglutarate = (S)-3-methyl-2-oxopentanoate + L-glutamate</text>
        <dbReference type="Rhea" id="RHEA:24801"/>
        <dbReference type="ChEBI" id="CHEBI:16810"/>
        <dbReference type="ChEBI" id="CHEBI:29985"/>
        <dbReference type="ChEBI" id="CHEBI:35146"/>
        <dbReference type="ChEBI" id="CHEBI:58045"/>
        <dbReference type="EC" id="2.6.1.42"/>
    </reaction>
</comment>
<dbReference type="EC" id="2.6.1.42" evidence="7"/>
<dbReference type="Proteomes" id="UP000002526">
    <property type="component" value="Chromosome"/>
</dbReference>
<evidence type="ECO:0000256" key="6">
    <source>
        <dbReference type="ARBA" id="ARBA00009320"/>
    </source>
</evidence>
<dbReference type="GO" id="GO:0019752">
    <property type="term" value="P:carboxylic acid metabolic process"/>
    <property type="evidence" value="ECO:0000318"/>
    <property type="project" value="GO_Central"/>
</dbReference>
<evidence type="ECO:0000256" key="9">
    <source>
        <dbReference type="ARBA" id="ARBA00022898"/>
    </source>
</evidence>
<comment type="pathway">
    <text evidence="3">Amino-acid biosynthesis; L-isoleucine biosynthesis; L-isoleucine from 2-oxobutanoate: step 4/4.</text>
</comment>
<comment type="cofactor">
    <cofactor evidence="1 15">
        <name>pyridoxal 5'-phosphate</name>
        <dbReference type="ChEBI" id="CHEBI:597326"/>
    </cofactor>
</comment>
<comment type="pathway">
    <text evidence="5">Amino-acid biosynthesis; L-leucine biosynthesis; L-leucine from 3-methyl-2-oxobutanoate: step 4/4.</text>
</comment>
<proteinExistence type="inferred from homology"/>
<dbReference type="GO" id="GO:0004084">
    <property type="term" value="F:branched-chain-amino-acid transaminase activity"/>
    <property type="evidence" value="ECO:0007669"/>
    <property type="project" value="UniProtKB-EC"/>
</dbReference>
<evidence type="ECO:0000256" key="5">
    <source>
        <dbReference type="ARBA" id="ARBA00005072"/>
    </source>
</evidence>
<dbReference type="Gene3D" id="3.30.470.10">
    <property type="match status" value="1"/>
</dbReference>
<keyword evidence="9 15" id="KW-0663">Pyridoxal phosphate</keyword>
<dbReference type="InterPro" id="IPR043131">
    <property type="entry name" value="BCAT-like_N"/>
</dbReference>
<protein>
    <recommendedName>
        <fullName evidence="8">Probable branched-chain-amino-acid aminotransferase</fullName>
        <ecNumber evidence="7">2.6.1.42</ecNumber>
    </recommendedName>
</protein>
<evidence type="ECO:0000313" key="17">
    <source>
        <dbReference type="Proteomes" id="UP000002526"/>
    </source>
</evidence>
<comment type="function">
    <text evidence="2">Acts on leucine, isoleucine and valine.</text>
</comment>
<dbReference type="Pfam" id="PF01063">
    <property type="entry name" value="Aminotran_4"/>
    <property type="match status" value="1"/>
</dbReference>
<dbReference type="PANTHER" id="PTHR42743:SF11">
    <property type="entry name" value="AMINODEOXYCHORISMATE LYASE"/>
    <property type="match status" value="1"/>
</dbReference>
<dbReference type="KEGG" id="bja:bll0229"/>
<evidence type="ECO:0000256" key="11">
    <source>
        <dbReference type="ARBA" id="ARBA00048212"/>
    </source>
</evidence>
<comment type="pathway">
    <text evidence="4">Amino-acid biosynthesis; L-valine biosynthesis; L-valine from pyruvate: step 4/4.</text>
</comment>
<comment type="catalytic activity">
    <reaction evidence="11">
        <text>L-valine + 2-oxoglutarate = 3-methyl-2-oxobutanoate + L-glutamate</text>
        <dbReference type="Rhea" id="RHEA:24813"/>
        <dbReference type="ChEBI" id="CHEBI:11851"/>
        <dbReference type="ChEBI" id="CHEBI:16810"/>
        <dbReference type="ChEBI" id="CHEBI:29985"/>
        <dbReference type="ChEBI" id="CHEBI:57762"/>
        <dbReference type="EC" id="2.6.1.42"/>
    </reaction>
</comment>